<sequence length="136" mass="15450">MFIRPMLYERLPKYCGTCRHLGHSKEERYEKHKMKPVRAVDGQGVSAPAREDLRVKLDAQWARRDWNNHRRGKRVCFEVIEVRPLPEASASSSKRDGEATHDCDVSETVMKEVRQTTGVVDGGKEGPSYGLHSTLG</sequence>
<reference evidence="2" key="1">
    <citation type="submission" date="2020-06" db="EMBL/GenBank/DDBJ databases">
        <authorList>
            <person name="Li T."/>
            <person name="Hu X."/>
            <person name="Zhang T."/>
            <person name="Song X."/>
            <person name="Zhang H."/>
            <person name="Dai N."/>
            <person name="Sheng W."/>
            <person name="Hou X."/>
            <person name="Wei L."/>
        </authorList>
    </citation>
    <scope>NUCLEOTIDE SEQUENCE</scope>
    <source>
        <strain evidence="2">G02</strain>
        <tissue evidence="2">Leaf</tissue>
    </source>
</reference>
<dbReference type="EMBL" id="JACGWJ010000003">
    <property type="protein sequence ID" value="KAL0431064.1"/>
    <property type="molecule type" value="Genomic_DNA"/>
</dbReference>
<feature type="region of interest" description="Disordered" evidence="1">
    <location>
        <begin position="87"/>
        <end position="136"/>
    </location>
</feature>
<organism evidence="2">
    <name type="scientific">Sesamum radiatum</name>
    <name type="common">Black benniseed</name>
    <dbReference type="NCBI Taxonomy" id="300843"/>
    <lineage>
        <taxon>Eukaryota</taxon>
        <taxon>Viridiplantae</taxon>
        <taxon>Streptophyta</taxon>
        <taxon>Embryophyta</taxon>
        <taxon>Tracheophyta</taxon>
        <taxon>Spermatophyta</taxon>
        <taxon>Magnoliopsida</taxon>
        <taxon>eudicotyledons</taxon>
        <taxon>Gunneridae</taxon>
        <taxon>Pentapetalae</taxon>
        <taxon>asterids</taxon>
        <taxon>lamiids</taxon>
        <taxon>Lamiales</taxon>
        <taxon>Pedaliaceae</taxon>
        <taxon>Sesamum</taxon>
    </lineage>
</organism>
<evidence type="ECO:0000256" key="1">
    <source>
        <dbReference type="SAM" id="MobiDB-lite"/>
    </source>
</evidence>
<name>A0AAW2VMS3_SESRA</name>
<evidence type="ECO:0000313" key="2">
    <source>
        <dbReference type="EMBL" id="KAL0431064.1"/>
    </source>
</evidence>
<evidence type="ECO:0008006" key="3">
    <source>
        <dbReference type="Google" id="ProtNLM"/>
    </source>
</evidence>
<protein>
    <recommendedName>
        <fullName evidence="3">Zinc knuckle CX2CX4HX4C domain-containing protein</fullName>
    </recommendedName>
</protein>
<reference evidence="2" key="2">
    <citation type="journal article" date="2024" name="Plant">
        <title>Genomic evolution and insights into agronomic trait innovations of Sesamum species.</title>
        <authorList>
            <person name="Miao H."/>
            <person name="Wang L."/>
            <person name="Qu L."/>
            <person name="Liu H."/>
            <person name="Sun Y."/>
            <person name="Le M."/>
            <person name="Wang Q."/>
            <person name="Wei S."/>
            <person name="Zheng Y."/>
            <person name="Lin W."/>
            <person name="Duan Y."/>
            <person name="Cao H."/>
            <person name="Xiong S."/>
            <person name="Wang X."/>
            <person name="Wei L."/>
            <person name="Li C."/>
            <person name="Ma Q."/>
            <person name="Ju M."/>
            <person name="Zhao R."/>
            <person name="Li G."/>
            <person name="Mu C."/>
            <person name="Tian Q."/>
            <person name="Mei H."/>
            <person name="Zhang T."/>
            <person name="Gao T."/>
            <person name="Zhang H."/>
        </authorList>
    </citation>
    <scope>NUCLEOTIDE SEQUENCE</scope>
    <source>
        <strain evidence="2">G02</strain>
    </source>
</reference>
<comment type="caution">
    <text evidence="2">The sequence shown here is derived from an EMBL/GenBank/DDBJ whole genome shotgun (WGS) entry which is preliminary data.</text>
</comment>
<accession>A0AAW2VMS3</accession>
<proteinExistence type="predicted"/>
<dbReference type="AlphaFoldDB" id="A0AAW2VMS3"/>
<gene>
    <name evidence="2" type="ORF">Sradi_0732400</name>
</gene>
<feature type="compositionally biased region" description="Basic and acidic residues" evidence="1">
    <location>
        <begin position="93"/>
        <end position="114"/>
    </location>
</feature>